<evidence type="ECO:0000313" key="2">
    <source>
        <dbReference type="EMBL" id="GBP35552.1"/>
    </source>
</evidence>
<evidence type="ECO:0000313" key="3">
    <source>
        <dbReference type="Proteomes" id="UP000299102"/>
    </source>
</evidence>
<organism evidence="2 3">
    <name type="scientific">Eumeta variegata</name>
    <name type="common">Bagworm moth</name>
    <name type="synonym">Eumeta japonica</name>
    <dbReference type="NCBI Taxonomy" id="151549"/>
    <lineage>
        <taxon>Eukaryota</taxon>
        <taxon>Metazoa</taxon>
        <taxon>Ecdysozoa</taxon>
        <taxon>Arthropoda</taxon>
        <taxon>Hexapoda</taxon>
        <taxon>Insecta</taxon>
        <taxon>Pterygota</taxon>
        <taxon>Neoptera</taxon>
        <taxon>Endopterygota</taxon>
        <taxon>Lepidoptera</taxon>
        <taxon>Glossata</taxon>
        <taxon>Ditrysia</taxon>
        <taxon>Tineoidea</taxon>
        <taxon>Psychidae</taxon>
        <taxon>Oiketicinae</taxon>
        <taxon>Eumeta</taxon>
    </lineage>
</organism>
<proteinExistence type="predicted"/>
<evidence type="ECO:0000256" key="1">
    <source>
        <dbReference type="SAM" id="Coils"/>
    </source>
</evidence>
<protein>
    <submittedName>
        <fullName evidence="2">Uncharacterized protein</fullName>
    </submittedName>
</protein>
<dbReference type="AlphaFoldDB" id="A0A4C1VB42"/>
<dbReference type="Proteomes" id="UP000299102">
    <property type="component" value="Unassembled WGS sequence"/>
</dbReference>
<name>A0A4C1VB42_EUMVA</name>
<reference evidence="2 3" key="1">
    <citation type="journal article" date="2019" name="Commun. Biol.">
        <title>The bagworm genome reveals a unique fibroin gene that provides high tensile strength.</title>
        <authorList>
            <person name="Kono N."/>
            <person name="Nakamura H."/>
            <person name="Ohtoshi R."/>
            <person name="Tomita M."/>
            <person name="Numata K."/>
            <person name="Arakawa K."/>
        </authorList>
    </citation>
    <scope>NUCLEOTIDE SEQUENCE [LARGE SCALE GENOMIC DNA]</scope>
</reference>
<accession>A0A4C1VB42</accession>
<gene>
    <name evidence="2" type="ORF">EVAR_17413_1</name>
</gene>
<feature type="coiled-coil region" evidence="1">
    <location>
        <begin position="139"/>
        <end position="167"/>
    </location>
</feature>
<sequence length="167" mass="20449">MFDHKRIYSYTWRRGEDKSMIEFVTVDDRLRSKVVDMRVYLAFIVGTDHFLVVCRIKPLCQLWRHHAKIVTMELECTKNGKLQDQNVKDEYMERLKERQEWWNFKVKKVVSEEKKAWLDSVSAKTNHREKRKDILKYKLKDAESIYKDAKTRARECMKRRKNEMKER</sequence>
<comment type="caution">
    <text evidence="2">The sequence shown here is derived from an EMBL/GenBank/DDBJ whole genome shotgun (WGS) entry which is preliminary data.</text>
</comment>
<keyword evidence="1" id="KW-0175">Coiled coil</keyword>
<dbReference type="OrthoDB" id="425681at2759"/>
<keyword evidence="3" id="KW-1185">Reference proteome</keyword>
<dbReference type="EMBL" id="BGZK01000305">
    <property type="protein sequence ID" value="GBP35552.1"/>
    <property type="molecule type" value="Genomic_DNA"/>
</dbReference>